<gene>
    <name evidence="2" type="ORF">J2W68_000296</name>
</gene>
<evidence type="ECO:0000256" key="1">
    <source>
        <dbReference type="SAM" id="MobiDB-lite"/>
    </source>
</evidence>
<feature type="compositionally biased region" description="Basic and acidic residues" evidence="1">
    <location>
        <begin position="261"/>
        <end position="270"/>
    </location>
</feature>
<name>A0ABU1XS58_9GAMM</name>
<sequence length="306" mass="32385">MAGSLASGSARLAFCSGFRSSLLISNRAVERAEHRRATGSESSPCLSAASLGCVPRRPRSAGDRRSCIAADRVRRRGFLVPFWPVKKGLAREACESRAPDVVFVYASLFAGSTDRLRAVHKRLNQEQGFRAVARLTFVVAKVSKTVFAGRDPARLRRTGSLCFSVHEARSPNSLRSDIGCSPASRPCDARLALRLDESRARATATATATAKKTAKKTAKTTAEGASMARRFRAGGALLKRRMAGHQATSIFTGSAATSMDSRFRGNDGSRKLCGSPPGVGSRTGLGHPAGPGRQVALGSPTAQARA</sequence>
<evidence type="ECO:0000313" key="3">
    <source>
        <dbReference type="Proteomes" id="UP001256588"/>
    </source>
</evidence>
<protein>
    <submittedName>
        <fullName evidence="2">Uncharacterized protein</fullName>
    </submittedName>
</protein>
<keyword evidence="3" id="KW-1185">Reference proteome</keyword>
<dbReference type="Proteomes" id="UP001256588">
    <property type="component" value="Unassembled WGS sequence"/>
</dbReference>
<dbReference type="EMBL" id="JAVDWO010000001">
    <property type="protein sequence ID" value="MDR7191594.1"/>
    <property type="molecule type" value="Genomic_DNA"/>
</dbReference>
<comment type="caution">
    <text evidence="2">The sequence shown here is derived from an EMBL/GenBank/DDBJ whole genome shotgun (WGS) entry which is preliminary data.</text>
</comment>
<proteinExistence type="predicted"/>
<accession>A0ABU1XS58</accession>
<reference evidence="2 3" key="1">
    <citation type="submission" date="2023-07" db="EMBL/GenBank/DDBJ databases">
        <title>Sorghum-associated microbial communities from plants grown in Nebraska, USA.</title>
        <authorList>
            <person name="Schachtman D."/>
        </authorList>
    </citation>
    <scope>NUCLEOTIDE SEQUENCE [LARGE SCALE GENOMIC DNA]</scope>
    <source>
        <strain evidence="2 3">4099</strain>
    </source>
</reference>
<organism evidence="2 3">
    <name type="scientific">Luteimonas terrae</name>
    <dbReference type="NCBI Taxonomy" id="1530191"/>
    <lineage>
        <taxon>Bacteria</taxon>
        <taxon>Pseudomonadati</taxon>
        <taxon>Pseudomonadota</taxon>
        <taxon>Gammaproteobacteria</taxon>
        <taxon>Lysobacterales</taxon>
        <taxon>Lysobacteraceae</taxon>
        <taxon>Luteimonas</taxon>
    </lineage>
</organism>
<feature type="region of interest" description="Disordered" evidence="1">
    <location>
        <begin position="258"/>
        <end position="306"/>
    </location>
</feature>
<evidence type="ECO:0000313" key="2">
    <source>
        <dbReference type="EMBL" id="MDR7191594.1"/>
    </source>
</evidence>